<dbReference type="PANTHER" id="PTHR43767">
    <property type="entry name" value="LONG-CHAIN-FATTY-ACID--COA LIGASE"/>
    <property type="match status" value="1"/>
</dbReference>
<evidence type="ECO:0000313" key="3">
    <source>
        <dbReference type="EMBL" id="MFC5815526.1"/>
    </source>
</evidence>
<dbReference type="InterPro" id="IPR050237">
    <property type="entry name" value="ATP-dep_AMP-bd_enzyme"/>
</dbReference>
<dbReference type="Proteomes" id="UP001596096">
    <property type="component" value="Unassembled WGS sequence"/>
</dbReference>
<dbReference type="SUPFAM" id="SSF56801">
    <property type="entry name" value="Acetyl-CoA synthetase-like"/>
    <property type="match status" value="1"/>
</dbReference>
<organism evidence="3 4">
    <name type="scientific">Nonomuraea harbinensis</name>
    <dbReference type="NCBI Taxonomy" id="1286938"/>
    <lineage>
        <taxon>Bacteria</taxon>
        <taxon>Bacillati</taxon>
        <taxon>Actinomycetota</taxon>
        <taxon>Actinomycetes</taxon>
        <taxon>Streptosporangiales</taxon>
        <taxon>Streptosporangiaceae</taxon>
        <taxon>Nonomuraea</taxon>
    </lineage>
</organism>
<evidence type="ECO:0000259" key="1">
    <source>
        <dbReference type="Pfam" id="PF00501"/>
    </source>
</evidence>
<evidence type="ECO:0000259" key="2">
    <source>
        <dbReference type="Pfam" id="PF13193"/>
    </source>
</evidence>
<dbReference type="Pfam" id="PF13193">
    <property type="entry name" value="AMP-binding_C"/>
    <property type="match status" value="1"/>
</dbReference>
<dbReference type="Pfam" id="PF00501">
    <property type="entry name" value="AMP-binding"/>
    <property type="match status" value="1"/>
</dbReference>
<dbReference type="Gene3D" id="3.40.50.12780">
    <property type="entry name" value="N-terminal domain of ligase-like"/>
    <property type="match status" value="1"/>
</dbReference>
<dbReference type="InterPro" id="IPR020845">
    <property type="entry name" value="AMP-binding_CS"/>
</dbReference>
<gene>
    <name evidence="3" type="ORF">ACFPUY_10565</name>
</gene>
<dbReference type="Gene3D" id="3.30.300.30">
    <property type="match status" value="1"/>
</dbReference>
<dbReference type="InterPro" id="IPR000873">
    <property type="entry name" value="AMP-dep_synth/lig_dom"/>
</dbReference>
<reference evidence="4" key="1">
    <citation type="journal article" date="2019" name="Int. J. Syst. Evol. Microbiol.">
        <title>The Global Catalogue of Microorganisms (GCM) 10K type strain sequencing project: providing services to taxonomists for standard genome sequencing and annotation.</title>
        <authorList>
            <consortium name="The Broad Institute Genomics Platform"/>
            <consortium name="The Broad Institute Genome Sequencing Center for Infectious Disease"/>
            <person name="Wu L."/>
            <person name="Ma J."/>
        </authorList>
    </citation>
    <scope>NUCLEOTIDE SEQUENCE [LARGE SCALE GENOMIC DNA]</scope>
    <source>
        <strain evidence="4">CGMCC 4.7106</strain>
    </source>
</reference>
<sequence>MTEPYRTIPELVRHAAQRHGGREFLRFPEASLSFAEADAESDRLAGALAAKGVRRGDRVAIMMENVPGWPLSWLAVLKAGAITVPVNVRYRAADLEHVLRDSGAVVTLTTPEHVPHIPGPAYTLDALDGPAVPPDISPDADDIANFQYTSGTTGFPKACLLTHDYWIRCARIVADHVRLRDDDVMIIAQAHSYMDPQWTTLMCLIGGIPHVVLPRFSASGFWPAVREHGATLTYVLGTMPLLLHKQPPHPLDRENRMRLVLCSGIAPNLHRTFEERWGAPWRELYGSTESGPDLLAAVDAADTVGTGAMGLPPDGKEVKIDESTGEILVRGTPMMKGYWNHPEATAEALRGGWYHTGDLGFQDEHGYIHHSGRLKDMVRRGGENISCAEVERVLGEHPAVLNTAVVPVPDDLWGELPKAFVQLRPGHPASRETAVSLAEHARERLARFKVPAFVEFVDGFRLTPSARVEKRHLLRPDQRAGAFAVEAVEAVEEERS</sequence>
<proteinExistence type="predicted"/>
<name>A0ABW1BSI1_9ACTN</name>
<protein>
    <submittedName>
        <fullName evidence="3">AMP-binding protein</fullName>
    </submittedName>
</protein>
<feature type="domain" description="AMP-binding enzyme C-terminal" evidence="2">
    <location>
        <begin position="389"/>
        <end position="466"/>
    </location>
</feature>
<dbReference type="RefSeq" id="WP_308248815.1">
    <property type="nucleotide sequence ID" value="NZ_JAHKRN010000004.1"/>
</dbReference>
<keyword evidence="4" id="KW-1185">Reference proteome</keyword>
<accession>A0ABW1BSI1</accession>
<dbReference type="EMBL" id="JBHSNW010000004">
    <property type="protein sequence ID" value="MFC5815526.1"/>
    <property type="molecule type" value="Genomic_DNA"/>
</dbReference>
<dbReference type="PANTHER" id="PTHR43767:SF1">
    <property type="entry name" value="NONRIBOSOMAL PEPTIDE SYNTHASE PES1 (EUROFUNG)-RELATED"/>
    <property type="match status" value="1"/>
</dbReference>
<comment type="caution">
    <text evidence="3">The sequence shown here is derived from an EMBL/GenBank/DDBJ whole genome shotgun (WGS) entry which is preliminary data.</text>
</comment>
<dbReference type="InterPro" id="IPR025110">
    <property type="entry name" value="AMP-bd_C"/>
</dbReference>
<evidence type="ECO:0000313" key="4">
    <source>
        <dbReference type="Proteomes" id="UP001596096"/>
    </source>
</evidence>
<dbReference type="InterPro" id="IPR045851">
    <property type="entry name" value="AMP-bd_C_sf"/>
</dbReference>
<feature type="domain" description="AMP-dependent synthetase/ligase" evidence="1">
    <location>
        <begin position="13"/>
        <end position="339"/>
    </location>
</feature>
<dbReference type="InterPro" id="IPR042099">
    <property type="entry name" value="ANL_N_sf"/>
</dbReference>
<dbReference type="PROSITE" id="PS00455">
    <property type="entry name" value="AMP_BINDING"/>
    <property type="match status" value="1"/>
</dbReference>